<gene>
    <name evidence="1" type="ORF">BJP36_13070</name>
</gene>
<organism evidence="1">
    <name type="scientific">Moorena producens (strain JHB)</name>
    <dbReference type="NCBI Taxonomy" id="1454205"/>
    <lineage>
        <taxon>Bacteria</taxon>
        <taxon>Bacillati</taxon>
        <taxon>Cyanobacteriota</taxon>
        <taxon>Cyanophyceae</taxon>
        <taxon>Coleofasciculales</taxon>
        <taxon>Coleofasciculaceae</taxon>
        <taxon>Moorena</taxon>
    </lineage>
</organism>
<name>A0A1D9GAS9_MOOP1</name>
<sequence>MEPLLSEQLNKTKQLPNINCDLKPQGRSWKWLNWLRKSITQTNLFRRSNKTHDYTGYQEGRDYFFDSIDQGTTGQMAGQGKGIQPGDYLILRHRSKDFRYRVDEIDYYSSPPDMWIALLTPVMI</sequence>
<dbReference type="Proteomes" id="UP000176944">
    <property type="component" value="Chromosome"/>
</dbReference>
<dbReference type="AlphaFoldDB" id="A0A1D9GAS9"/>
<reference evidence="1" key="1">
    <citation type="journal article" date="2017" name="Proc. Natl. Acad. Sci. U.S.A.">
        <title>Comparative genomics uncovers the prolific and distinctive metabolic potential of the cyanobacterial genus Moorea.</title>
        <authorList>
            <person name="Leao T."/>
            <person name="Castelao G."/>
            <person name="Korobeynikov A."/>
            <person name="Monroe E.A."/>
            <person name="Podell S."/>
            <person name="Glukhov E."/>
            <person name="Allen E.E."/>
            <person name="Gerwick W.H."/>
            <person name="Gerwick L."/>
        </authorList>
    </citation>
    <scope>NUCLEOTIDE SEQUENCE</scope>
    <source>
        <strain evidence="1">JHB</strain>
    </source>
</reference>
<dbReference type="EMBL" id="CP017708">
    <property type="protein sequence ID" value="AOY84651.2"/>
    <property type="molecule type" value="Genomic_DNA"/>
</dbReference>
<protein>
    <submittedName>
        <fullName evidence="1">Uncharacterized protein</fullName>
    </submittedName>
</protein>
<evidence type="ECO:0000313" key="1">
    <source>
        <dbReference type="EMBL" id="AOY84651.2"/>
    </source>
</evidence>
<accession>A0A1D9GAS9</accession>
<reference evidence="1" key="2">
    <citation type="submission" date="2022-10" db="EMBL/GenBank/DDBJ databases">
        <authorList>
            <person name="Ngo T.-E."/>
        </authorList>
    </citation>
    <scope>NUCLEOTIDE SEQUENCE</scope>
    <source>
        <strain evidence="1">JHB</strain>
    </source>
</reference>
<proteinExistence type="predicted"/>